<evidence type="ECO:0000313" key="4">
    <source>
        <dbReference type="Proteomes" id="UP000216991"/>
    </source>
</evidence>
<dbReference type="Pfam" id="PF13279">
    <property type="entry name" value="4HBT_2"/>
    <property type="match status" value="1"/>
</dbReference>
<evidence type="ECO:0000256" key="2">
    <source>
        <dbReference type="ARBA" id="ARBA00022801"/>
    </source>
</evidence>
<evidence type="ECO:0000256" key="1">
    <source>
        <dbReference type="ARBA" id="ARBA00005953"/>
    </source>
</evidence>
<gene>
    <name evidence="3" type="ORF">CHU93_09520</name>
</gene>
<reference evidence="3 4" key="1">
    <citation type="submission" date="2017-07" db="EMBL/GenBank/DDBJ databases">
        <title>Sandarakinorhabdus cyanobacteriorum sp. nov., a novel bacterium isolated from cyanobacterial aggregates in a eutrophic lake.</title>
        <authorList>
            <person name="Cai H."/>
        </authorList>
    </citation>
    <scope>NUCLEOTIDE SEQUENCE [LARGE SCALE GENOMIC DNA]</scope>
    <source>
        <strain evidence="3 4">TH057</strain>
    </source>
</reference>
<dbReference type="EMBL" id="NOXT01000111">
    <property type="protein sequence ID" value="OYQ28241.1"/>
    <property type="molecule type" value="Genomic_DNA"/>
</dbReference>
<dbReference type="PIRSF" id="PIRSF003230">
    <property type="entry name" value="YbgC"/>
    <property type="match status" value="1"/>
</dbReference>
<keyword evidence="2" id="KW-0378">Hydrolase</keyword>
<dbReference type="AlphaFoldDB" id="A0A255YGC8"/>
<dbReference type="NCBIfam" id="TIGR00051">
    <property type="entry name" value="YbgC/FadM family acyl-CoA thioesterase"/>
    <property type="match status" value="1"/>
</dbReference>
<evidence type="ECO:0000313" key="3">
    <source>
        <dbReference type="EMBL" id="OYQ28241.1"/>
    </source>
</evidence>
<dbReference type="Proteomes" id="UP000216991">
    <property type="component" value="Unassembled WGS sequence"/>
</dbReference>
<dbReference type="GO" id="GO:0047617">
    <property type="term" value="F:fatty acyl-CoA hydrolase activity"/>
    <property type="evidence" value="ECO:0007669"/>
    <property type="project" value="TreeGrafter"/>
</dbReference>
<name>A0A255YGC8_9SPHN</name>
<dbReference type="PANTHER" id="PTHR31793:SF37">
    <property type="entry name" value="ACYL-COA THIOESTER HYDROLASE YBGC"/>
    <property type="match status" value="1"/>
</dbReference>
<sequence>MIPQPSSGALDGGIHRLMARVYFEDTDTAGIMYHAKYLHFMERGRTEYLRVGGIDHGAAVKAGLGAYAVTEMQIKWLRPARLDDVLSIETRLLGVRAAACRIAQRILRDSETLTEATLTAAFLDPAGRPRRQPAEWIARFNLLMPQDA</sequence>
<dbReference type="FunFam" id="3.10.129.10:FF:000004">
    <property type="entry name" value="Tol-pal system-associated acyl-CoA thioesterase"/>
    <property type="match status" value="1"/>
</dbReference>
<dbReference type="InterPro" id="IPR006684">
    <property type="entry name" value="YbgC/YbaW"/>
</dbReference>
<dbReference type="Gene3D" id="3.10.129.10">
    <property type="entry name" value="Hotdog Thioesterase"/>
    <property type="match status" value="1"/>
</dbReference>
<comment type="caution">
    <text evidence="3">The sequence shown here is derived from an EMBL/GenBank/DDBJ whole genome shotgun (WGS) entry which is preliminary data.</text>
</comment>
<dbReference type="CDD" id="cd00586">
    <property type="entry name" value="4HBT"/>
    <property type="match status" value="1"/>
</dbReference>
<dbReference type="SUPFAM" id="SSF54637">
    <property type="entry name" value="Thioesterase/thiol ester dehydrase-isomerase"/>
    <property type="match status" value="1"/>
</dbReference>
<protein>
    <submittedName>
        <fullName evidence="3">Thioesterase</fullName>
    </submittedName>
</protein>
<dbReference type="PANTHER" id="PTHR31793">
    <property type="entry name" value="4-HYDROXYBENZOYL-COA THIOESTERASE FAMILY MEMBER"/>
    <property type="match status" value="1"/>
</dbReference>
<dbReference type="InterPro" id="IPR029069">
    <property type="entry name" value="HotDog_dom_sf"/>
</dbReference>
<dbReference type="OrthoDB" id="9808429at2"/>
<organism evidence="3 4">
    <name type="scientific">Sandarakinorhabdus cyanobacteriorum</name>
    <dbReference type="NCBI Taxonomy" id="1981098"/>
    <lineage>
        <taxon>Bacteria</taxon>
        <taxon>Pseudomonadati</taxon>
        <taxon>Pseudomonadota</taxon>
        <taxon>Alphaproteobacteria</taxon>
        <taxon>Sphingomonadales</taxon>
        <taxon>Sphingosinicellaceae</taxon>
        <taxon>Sandarakinorhabdus</taxon>
    </lineage>
</organism>
<proteinExistence type="inferred from homology"/>
<keyword evidence="4" id="KW-1185">Reference proteome</keyword>
<comment type="similarity">
    <text evidence="1">Belongs to the 4-hydroxybenzoyl-CoA thioesterase family.</text>
</comment>
<dbReference type="InterPro" id="IPR050563">
    <property type="entry name" value="4-hydroxybenzoyl-CoA_TE"/>
</dbReference>
<accession>A0A255YGC8</accession>